<evidence type="ECO:0000313" key="2">
    <source>
        <dbReference type="EMBL" id="CAE6690239.1"/>
    </source>
</evidence>
<evidence type="ECO:0000313" key="3">
    <source>
        <dbReference type="Proteomes" id="UP000675880"/>
    </source>
</evidence>
<comment type="caution">
    <text evidence="2">The sequence shown here is derived from an EMBL/GenBank/DDBJ whole genome shotgun (WGS) entry which is preliminary data.</text>
</comment>
<feature type="signal peptide" evidence="1">
    <location>
        <begin position="1"/>
        <end position="23"/>
    </location>
</feature>
<dbReference type="EMBL" id="CAJNBJ010000001">
    <property type="protein sequence ID" value="CAE6690239.1"/>
    <property type="molecule type" value="Genomic_DNA"/>
</dbReference>
<reference evidence="2 3" key="1">
    <citation type="submission" date="2021-02" db="EMBL/GenBank/DDBJ databases">
        <authorList>
            <person name="Han P."/>
        </authorList>
    </citation>
    <scope>NUCLEOTIDE SEQUENCE [LARGE SCALE GENOMIC DNA]</scope>
    <source>
        <strain evidence="2">Candidatus Nitrospira sp. ZN2</strain>
    </source>
</reference>
<proteinExistence type="predicted"/>
<name>A0ABM8QD28_9BACT</name>
<feature type="chain" id="PRO_5046886341" description="DUF5666 domain-containing protein" evidence="1">
    <location>
        <begin position="24"/>
        <end position="169"/>
    </location>
</feature>
<dbReference type="RefSeq" id="WP_213040120.1">
    <property type="nucleotide sequence ID" value="NZ_CAJNBJ010000001.1"/>
</dbReference>
<dbReference type="Proteomes" id="UP000675880">
    <property type="component" value="Unassembled WGS sequence"/>
</dbReference>
<keyword evidence="1" id="KW-0732">Signal</keyword>
<keyword evidence="3" id="KW-1185">Reference proteome</keyword>
<gene>
    <name evidence="2" type="ORF">NSPZN2_10187</name>
</gene>
<evidence type="ECO:0008006" key="4">
    <source>
        <dbReference type="Google" id="ProtNLM"/>
    </source>
</evidence>
<accession>A0ABM8QD28</accession>
<sequence length="169" mass="18143">MKWTACLLVGMLGVVWPLGPAGAGSSDASSPGVHLAVSGQITKIESGLLFVKTPYGLQLRTISPNKADRVGLHDARVGDEVWLLLDSGNVLLDAARPGGEDFANHKVLAGRIHYADPYWGEIQISTPEGFERFEVDTLAGSKLSVFQEGMPVTIELDADNVMIDIQSNR</sequence>
<evidence type="ECO:0000256" key="1">
    <source>
        <dbReference type="SAM" id="SignalP"/>
    </source>
</evidence>
<protein>
    <recommendedName>
        <fullName evidence="4">DUF5666 domain-containing protein</fullName>
    </recommendedName>
</protein>
<organism evidence="2 3">
    <name type="scientific">Nitrospira defluvii</name>
    <dbReference type="NCBI Taxonomy" id="330214"/>
    <lineage>
        <taxon>Bacteria</taxon>
        <taxon>Pseudomonadati</taxon>
        <taxon>Nitrospirota</taxon>
        <taxon>Nitrospiria</taxon>
        <taxon>Nitrospirales</taxon>
        <taxon>Nitrospiraceae</taxon>
        <taxon>Nitrospira</taxon>
    </lineage>
</organism>